<protein>
    <submittedName>
        <fullName evidence="1">Uncharacterized protein</fullName>
    </submittedName>
</protein>
<organism evidence="1">
    <name type="scientific">marine sediment metagenome</name>
    <dbReference type="NCBI Taxonomy" id="412755"/>
    <lineage>
        <taxon>unclassified sequences</taxon>
        <taxon>metagenomes</taxon>
        <taxon>ecological metagenomes</taxon>
    </lineage>
</organism>
<evidence type="ECO:0000313" key="1">
    <source>
        <dbReference type="EMBL" id="KKL22530.1"/>
    </source>
</evidence>
<reference evidence="1" key="1">
    <citation type="journal article" date="2015" name="Nature">
        <title>Complex archaea that bridge the gap between prokaryotes and eukaryotes.</title>
        <authorList>
            <person name="Spang A."/>
            <person name="Saw J.H."/>
            <person name="Jorgensen S.L."/>
            <person name="Zaremba-Niedzwiedzka K."/>
            <person name="Martijn J."/>
            <person name="Lind A.E."/>
            <person name="van Eijk R."/>
            <person name="Schleper C."/>
            <person name="Guy L."/>
            <person name="Ettema T.J."/>
        </authorList>
    </citation>
    <scope>NUCLEOTIDE SEQUENCE</scope>
</reference>
<proteinExistence type="predicted"/>
<name>A0A0F9BL17_9ZZZZ</name>
<sequence>MHAYTRLQYLRPPAPFPLGRAKRPALFRCDKYELVGPEHIPNAATTFLTKFVQHPLVRLVVDYADHGARPTTIFFLNVVGHPVAPCRPAVVADFVAHLELGRHTGTGFFLRFAVGPTGASSRQCEHWRHWENQLSMSRSMNS</sequence>
<gene>
    <name evidence="1" type="ORF">LCGC14_2434530</name>
</gene>
<comment type="caution">
    <text evidence="1">The sequence shown here is derived from an EMBL/GenBank/DDBJ whole genome shotgun (WGS) entry which is preliminary data.</text>
</comment>
<dbReference type="AlphaFoldDB" id="A0A0F9BL17"/>
<dbReference type="EMBL" id="LAZR01037314">
    <property type="protein sequence ID" value="KKL22530.1"/>
    <property type="molecule type" value="Genomic_DNA"/>
</dbReference>
<accession>A0A0F9BL17</accession>